<dbReference type="GeneID" id="115479742"/>
<dbReference type="InterPro" id="IPR054713">
    <property type="entry name" value="GMIP/FCHO2-like_FCH"/>
</dbReference>
<dbReference type="PANTHER" id="PTHR23065:SF6">
    <property type="entry name" value="F-BAR DOMAIN ONLY PROTEIN 1"/>
    <property type="match status" value="1"/>
</dbReference>
<evidence type="ECO:0000256" key="1">
    <source>
        <dbReference type="ARBA" id="ARBA00004283"/>
    </source>
</evidence>
<dbReference type="InterPro" id="IPR018808">
    <property type="entry name" value="Muniscin_C"/>
</dbReference>
<dbReference type="PROSITE" id="PS51072">
    <property type="entry name" value="MHD"/>
    <property type="match status" value="1"/>
</dbReference>
<keyword evidence="3" id="KW-0254">Endocytosis</keyword>
<evidence type="ECO:0000259" key="9">
    <source>
        <dbReference type="PROSITE" id="PS51072"/>
    </source>
</evidence>
<dbReference type="GO" id="GO:0030136">
    <property type="term" value="C:clathrin-coated vesicle"/>
    <property type="evidence" value="ECO:0007669"/>
    <property type="project" value="TreeGrafter"/>
</dbReference>
<feature type="region of interest" description="Disordered" evidence="8">
    <location>
        <begin position="325"/>
        <end position="350"/>
    </location>
</feature>
<organism evidence="11 13">
    <name type="scientific">Microcaecilia unicolor</name>
    <dbReference type="NCBI Taxonomy" id="1415580"/>
    <lineage>
        <taxon>Eukaryota</taxon>
        <taxon>Metazoa</taxon>
        <taxon>Chordata</taxon>
        <taxon>Craniata</taxon>
        <taxon>Vertebrata</taxon>
        <taxon>Euteleostomi</taxon>
        <taxon>Amphibia</taxon>
        <taxon>Gymnophiona</taxon>
        <taxon>Siphonopidae</taxon>
        <taxon>Microcaecilia</taxon>
    </lineage>
</organism>
<keyword evidence="5" id="KW-0472">Membrane</keyword>
<dbReference type="Pfam" id="PF22699">
    <property type="entry name" value="GMIP-like_FCH"/>
    <property type="match status" value="1"/>
</dbReference>
<evidence type="ECO:0000256" key="2">
    <source>
        <dbReference type="ARBA" id="ARBA00011064"/>
    </source>
</evidence>
<dbReference type="Pfam" id="PF10291">
    <property type="entry name" value="muHD"/>
    <property type="match status" value="1"/>
</dbReference>
<evidence type="ECO:0000256" key="4">
    <source>
        <dbReference type="ARBA" id="ARBA00023054"/>
    </source>
</evidence>
<feature type="region of interest" description="Disordered" evidence="8">
    <location>
        <begin position="387"/>
        <end position="444"/>
    </location>
</feature>
<evidence type="ECO:0000313" key="11">
    <source>
        <dbReference type="Proteomes" id="UP000515156"/>
    </source>
</evidence>
<evidence type="ECO:0000256" key="7">
    <source>
        <dbReference type="PROSITE-ProRule" id="PRU01077"/>
    </source>
</evidence>
<dbReference type="GO" id="GO:0005905">
    <property type="term" value="C:clathrin-coated pit"/>
    <property type="evidence" value="ECO:0007669"/>
    <property type="project" value="UniProtKB-SubCell"/>
</dbReference>
<proteinExistence type="inferred from homology"/>
<dbReference type="InterPro" id="IPR036168">
    <property type="entry name" value="AP2_Mu_C_sf"/>
</dbReference>
<name>A0A6P7ZEF5_9AMPH</name>
<dbReference type="SMART" id="SM00055">
    <property type="entry name" value="FCH"/>
    <property type="match status" value="1"/>
</dbReference>
<feature type="compositionally biased region" description="Basic and acidic residues" evidence="8">
    <location>
        <begin position="326"/>
        <end position="335"/>
    </location>
</feature>
<keyword evidence="11" id="KW-1185">Reference proteome</keyword>
<accession>A0A6P7ZEF5</accession>
<feature type="compositionally biased region" description="Low complexity" evidence="8">
    <location>
        <begin position="480"/>
        <end position="489"/>
    </location>
</feature>
<evidence type="ECO:0000313" key="13">
    <source>
        <dbReference type="RefSeq" id="XP_030073770.1"/>
    </source>
</evidence>
<dbReference type="PANTHER" id="PTHR23065">
    <property type="entry name" value="PROLINE-SERINE-THREONINE PHOSPHATASE INTERACTING PROTEIN 1"/>
    <property type="match status" value="1"/>
</dbReference>
<evidence type="ECO:0000256" key="5">
    <source>
        <dbReference type="ARBA" id="ARBA00023136"/>
    </source>
</evidence>
<dbReference type="Proteomes" id="UP000515156">
    <property type="component" value="Chromosome 11"/>
</dbReference>
<keyword evidence="6" id="KW-0168">Coated pit</keyword>
<feature type="domain" description="MHD" evidence="9">
    <location>
        <begin position="797"/>
        <end position="1063"/>
    </location>
</feature>
<dbReference type="KEGG" id="muo:115479742"/>
<feature type="region of interest" description="Disordered" evidence="8">
    <location>
        <begin position="610"/>
        <end position="637"/>
    </location>
</feature>
<dbReference type="SUPFAM" id="SSF103657">
    <property type="entry name" value="BAR/IMD domain-like"/>
    <property type="match status" value="1"/>
</dbReference>
<dbReference type="OrthoDB" id="5593455at2759"/>
<feature type="domain" description="F-BAR" evidence="10">
    <location>
        <begin position="1"/>
        <end position="248"/>
    </location>
</feature>
<dbReference type="GO" id="GO:0005886">
    <property type="term" value="C:plasma membrane"/>
    <property type="evidence" value="ECO:0007669"/>
    <property type="project" value="TreeGrafter"/>
</dbReference>
<feature type="region of interest" description="Disordered" evidence="8">
    <location>
        <begin position="480"/>
        <end position="535"/>
    </location>
</feature>
<sequence>MSSFAENFWGDKNTGFGVLYQNMKQGHVSTKELADFVRERAAIEEAYSKSMAKLSKMASNSSQLGTFAPMWDVFRVSSDKFSLCHMELMKKLQDLIKEINRYGEEQLKVHKKCKEEASGTLEAMQALHSSSQVLHKAKENYYSKCLEYERLRKEGASQKELDKAELKAKKAGSVLGASAQKYNMVRAEFEQKMVESAQRFQTIEEVNLQHMKELMGSYVHSTEDTHVQIGQVQEEFKQNVENCSIADLIRRFIESKGTGRDKPGVLDPDTLPVPAAVEGVKRTRSKPFRIPGLSRKEKTSETLDCPDADSLSCREVDEEGFTLRLDVNRTEEPENHLCSSSDSDFDDEEPRRFRIQIKPVQSHHENTNPEAAVEQLRITVGNLILPPSSTASIKRHSSSKSPSGEPPPLPSVMGDVDSDALAGTESGKISVPPPATDIHSSSVQSRVAGLPSQALFGPPLESIFQTDDLTARGVYGLTSSPSPFSSSSPENVEDSGLDSPSHLTLGPSSDSRPWTPQSPVTSRLGKRPPSFSETHHGVRVLCRHTAKSGSPPASPSSTYGEGLSSAVSEANLEDSDAWSLIGGTLCGRFRDTTGPRGMCSRNTFFPAFSSPETVGISTSSSEGSSPWTARPQSPPTDQVLEISEQDTYLSSNPTSSCSPSTTPLCVETFIPSPWTQPSDPPQTTVRLSSVGSLMAMNTSEDGVSCSCPVISTTDPDVTEMAPRLHSCVKLPHSSQLVKNSEACCALNPSRLLSPSPFLPLPSTLTERAFLASPQLGTAAVLGLSRGPSPVVLGSQDALPVAAAFTEYIDAYFRGGDFESCLTRISGEMAMSFPAGIIRIFSSISPPPVLSFRLLNTAQVDQFIPNAALLYSDLSQSDPSTRDFWLNMQALSNHLQRQAEESPSASYYNVTLLKYQVSKPGPLAAPLKLMVSWKRTIVSTEVSVEYRYNGEAMANPTPLTNFQFLLPVEEPVASMELQPMASWNSEEKRLLWRLPDAYDRAPGGSGTLIASWEPLCGPTTPSPVAAQFISEGSTLSGIGVELVGSGYRMSLVKKRFATGKYLVGF</sequence>
<dbReference type="GO" id="GO:0048268">
    <property type="term" value="P:clathrin coat assembly"/>
    <property type="evidence" value="ECO:0007669"/>
    <property type="project" value="TreeGrafter"/>
</dbReference>
<reference evidence="11" key="1">
    <citation type="submission" date="2024-06" db="UniProtKB">
        <authorList>
            <consortium name="RefSeq"/>
        </authorList>
    </citation>
    <scope>NUCLEOTIDE SEQUENCE [LARGE SCALE GENOMIC DNA]</scope>
</reference>
<dbReference type="Gene3D" id="1.20.1270.60">
    <property type="entry name" value="Arfaptin homology (AH) domain/BAR domain"/>
    <property type="match status" value="1"/>
</dbReference>
<keyword evidence="4 7" id="KW-0175">Coiled coil</keyword>
<dbReference type="InterPro" id="IPR027267">
    <property type="entry name" value="AH/BAR_dom_sf"/>
</dbReference>
<dbReference type="CTD" id="23149"/>
<reference evidence="12 13" key="2">
    <citation type="submission" date="2025-04" db="UniProtKB">
        <authorList>
            <consortium name="RefSeq"/>
        </authorList>
    </citation>
    <scope>IDENTIFICATION</scope>
</reference>
<evidence type="ECO:0000259" key="10">
    <source>
        <dbReference type="PROSITE" id="PS51741"/>
    </source>
</evidence>
<dbReference type="FunFam" id="1.20.1270.60:FF:000016">
    <property type="entry name" value="FCH domain only protein 2"/>
    <property type="match status" value="1"/>
</dbReference>
<gene>
    <name evidence="12 13" type="primary">FCHO1</name>
</gene>
<evidence type="ECO:0000256" key="6">
    <source>
        <dbReference type="ARBA" id="ARBA00023176"/>
    </source>
</evidence>
<protein>
    <submittedName>
        <fullName evidence="12 13">F-BAR domain only protein 1 isoform X1</fullName>
    </submittedName>
</protein>
<dbReference type="InterPro" id="IPR001060">
    <property type="entry name" value="FCH_dom"/>
</dbReference>
<dbReference type="RefSeq" id="XP_030073770.1">
    <property type="nucleotide sequence ID" value="XM_030217910.1"/>
</dbReference>
<dbReference type="RefSeq" id="XP_030073768.1">
    <property type="nucleotide sequence ID" value="XM_030217908.1"/>
</dbReference>
<comment type="similarity">
    <text evidence="2">Belongs to the FCHO family.</text>
</comment>
<evidence type="ECO:0000313" key="12">
    <source>
        <dbReference type="RefSeq" id="XP_030073768.1"/>
    </source>
</evidence>
<dbReference type="InterPro" id="IPR031160">
    <property type="entry name" value="F_BAR_dom"/>
</dbReference>
<dbReference type="AlphaFoldDB" id="A0A6P7ZEF5"/>
<dbReference type="GO" id="GO:0072583">
    <property type="term" value="P:clathrin-dependent endocytosis"/>
    <property type="evidence" value="ECO:0007669"/>
    <property type="project" value="TreeGrafter"/>
</dbReference>
<evidence type="ECO:0000256" key="3">
    <source>
        <dbReference type="ARBA" id="ARBA00022583"/>
    </source>
</evidence>
<dbReference type="PROSITE" id="PS51741">
    <property type="entry name" value="F_BAR"/>
    <property type="match status" value="1"/>
</dbReference>
<dbReference type="InterPro" id="IPR028565">
    <property type="entry name" value="MHD"/>
</dbReference>
<dbReference type="SUPFAM" id="SSF49447">
    <property type="entry name" value="Second domain of Mu2 adaptin subunit (ap50) of ap2 adaptor"/>
    <property type="match status" value="1"/>
</dbReference>
<feature type="compositionally biased region" description="Polar residues" evidence="8">
    <location>
        <begin position="506"/>
        <end position="521"/>
    </location>
</feature>
<evidence type="ECO:0000256" key="8">
    <source>
        <dbReference type="SAM" id="MobiDB-lite"/>
    </source>
</evidence>
<comment type="subcellular location">
    <subcellularLocation>
        <location evidence="1">Membrane</location>
        <location evidence="1">Clathrin-coated pit</location>
        <topology evidence="1">Peripheral membrane protein</topology>
        <orientation evidence="1">Cytoplasmic side</orientation>
    </subcellularLocation>
</comment>